<keyword evidence="3" id="KW-0813">Transport</keyword>
<dbReference type="GO" id="GO:0022857">
    <property type="term" value="F:transmembrane transporter activity"/>
    <property type="evidence" value="ECO:0007669"/>
    <property type="project" value="InterPro"/>
</dbReference>
<dbReference type="PANTHER" id="PTHR30472">
    <property type="entry name" value="FERRIC ENTEROBACTIN TRANSPORT SYSTEM PERMEASE PROTEIN"/>
    <property type="match status" value="1"/>
</dbReference>
<dbReference type="InterPro" id="IPR000522">
    <property type="entry name" value="ABC_transptr_permease_BtuC"/>
</dbReference>
<feature type="transmembrane region" description="Helical" evidence="8">
    <location>
        <begin position="286"/>
        <end position="308"/>
    </location>
</feature>
<keyword evidence="4" id="KW-1003">Cell membrane</keyword>
<dbReference type="CDD" id="cd06550">
    <property type="entry name" value="TM_ABC_iron-siderophores_like"/>
    <property type="match status" value="1"/>
</dbReference>
<dbReference type="AlphaFoldDB" id="A0A1H0S9Q8"/>
<feature type="transmembrane region" description="Helical" evidence="8">
    <location>
        <begin position="97"/>
        <end position="117"/>
    </location>
</feature>
<evidence type="ECO:0000256" key="5">
    <source>
        <dbReference type="ARBA" id="ARBA00022692"/>
    </source>
</evidence>
<evidence type="ECO:0000313" key="9">
    <source>
        <dbReference type="EMBL" id="SDP38494.1"/>
    </source>
</evidence>
<proteinExistence type="inferred from homology"/>
<keyword evidence="5 8" id="KW-0812">Transmembrane</keyword>
<feature type="transmembrane region" description="Helical" evidence="8">
    <location>
        <begin position="201"/>
        <end position="222"/>
    </location>
</feature>
<dbReference type="InterPro" id="IPR037294">
    <property type="entry name" value="ABC_BtuC-like"/>
</dbReference>
<evidence type="ECO:0000313" key="10">
    <source>
        <dbReference type="Proteomes" id="UP000182412"/>
    </source>
</evidence>
<dbReference type="OrthoDB" id="9811721at2"/>
<comment type="similarity">
    <text evidence="2">Belongs to the binding-protein-dependent transport system permease family. FecCD subfamily.</text>
</comment>
<evidence type="ECO:0000256" key="7">
    <source>
        <dbReference type="ARBA" id="ARBA00023136"/>
    </source>
</evidence>
<dbReference type="Proteomes" id="UP000182412">
    <property type="component" value="Unassembled WGS sequence"/>
</dbReference>
<evidence type="ECO:0000256" key="8">
    <source>
        <dbReference type="SAM" id="Phobius"/>
    </source>
</evidence>
<accession>A0A1H0S9Q8</accession>
<organism evidence="9 10">
    <name type="scientific">Selenomonas ruminantium</name>
    <dbReference type="NCBI Taxonomy" id="971"/>
    <lineage>
        <taxon>Bacteria</taxon>
        <taxon>Bacillati</taxon>
        <taxon>Bacillota</taxon>
        <taxon>Negativicutes</taxon>
        <taxon>Selenomonadales</taxon>
        <taxon>Selenomonadaceae</taxon>
        <taxon>Selenomonas</taxon>
    </lineage>
</organism>
<dbReference type="GO" id="GO:0005886">
    <property type="term" value="C:plasma membrane"/>
    <property type="evidence" value="ECO:0007669"/>
    <property type="project" value="UniProtKB-SubCell"/>
</dbReference>
<dbReference type="Gene3D" id="1.10.3470.10">
    <property type="entry name" value="ABC transporter involved in vitamin B12 uptake, BtuC"/>
    <property type="match status" value="1"/>
</dbReference>
<dbReference type="Pfam" id="PF01032">
    <property type="entry name" value="FecCD"/>
    <property type="match status" value="1"/>
</dbReference>
<reference evidence="9 10" key="1">
    <citation type="submission" date="2016-10" db="EMBL/GenBank/DDBJ databases">
        <authorList>
            <person name="de Groot N.N."/>
        </authorList>
    </citation>
    <scope>NUCLEOTIDE SEQUENCE [LARGE SCALE GENOMIC DNA]</scope>
    <source>
        <strain evidence="9 10">S137</strain>
    </source>
</reference>
<comment type="subcellular location">
    <subcellularLocation>
        <location evidence="1">Cell membrane</location>
        <topology evidence="1">Multi-pass membrane protein</topology>
    </subcellularLocation>
</comment>
<gene>
    <name evidence="9" type="ORF">SAMN05216366_11631</name>
</gene>
<feature type="transmembrane region" description="Helical" evidence="8">
    <location>
        <begin position="69"/>
        <end position="90"/>
    </location>
</feature>
<name>A0A1H0S9Q8_SELRU</name>
<evidence type="ECO:0000256" key="2">
    <source>
        <dbReference type="ARBA" id="ARBA00007935"/>
    </source>
</evidence>
<keyword evidence="6 8" id="KW-1133">Transmembrane helix</keyword>
<dbReference type="PANTHER" id="PTHR30472:SF25">
    <property type="entry name" value="ABC TRANSPORTER PERMEASE PROTEIN MJ0876-RELATED"/>
    <property type="match status" value="1"/>
</dbReference>
<dbReference type="GO" id="GO:0033214">
    <property type="term" value="P:siderophore-iron import into cell"/>
    <property type="evidence" value="ECO:0007669"/>
    <property type="project" value="TreeGrafter"/>
</dbReference>
<protein>
    <submittedName>
        <fullName evidence="9">Iron complex transport system permease protein</fullName>
    </submittedName>
</protein>
<dbReference type="EMBL" id="FNJQ01000016">
    <property type="protein sequence ID" value="SDP38494.1"/>
    <property type="molecule type" value="Genomic_DNA"/>
</dbReference>
<dbReference type="RefSeq" id="WP_074572348.1">
    <property type="nucleotide sequence ID" value="NZ_FNJQ01000016.1"/>
</dbReference>
<dbReference type="FunFam" id="1.10.3470.10:FF:000001">
    <property type="entry name" value="Vitamin B12 ABC transporter permease BtuC"/>
    <property type="match status" value="1"/>
</dbReference>
<feature type="transmembrane region" description="Helical" evidence="8">
    <location>
        <begin position="123"/>
        <end position="145"/>
    </location>
</feature>
<sequence>MRKHFIGVLAGMLVLLCLLIVLSLSWGQMAIPFSHVIDALGSVVGIAPAHGLTPNEEAVIWHIRLPRTLVGLLTGAALAAAGAALQGLFANPLADPAIIGVSSGASVGAIVAIATGLSAATMFALPVCALLGALLAVSLTIALAFRRGRIPVLTLLLAGVVVGMFLAAVSAMLLTAVSENKLQEYLFWTIGGLDYRRWEHVWLGLFPIVISVGSICLLARQLNILSLGETEARAVGLPVIRFRLILLFLAALATATGVCISGNIGFVGLVVPHMLRMLIGPDHRRLLPASVLAGGIFLLFCDIVGRVLLSGTEIRVGIMTAFIGTPYFLYLLRKQQRME</sequence>
<evidence type="ECO:0000256" key="1">
    <source>
        <dbReference type="ARBA" id="ARBA00004651"/>
    </source>
</evidence>
<feature type="transmembrane region" description="Helical" evidence="8">
    <location>
        <begin position="152"/>
        <end position="177"/>
    </location>
</feature>
<evidence type="ECO:0000256" key="3">
    <source>
        <dbReference type="ARBA" id="ARBA00022448"/>
    </source>
</evidence>
<evidence type="ECO:0000256" key="4">
    <source>
        <dbReference type="ARBA" id="ARBA00022475"/>
    </source>
</evidence>
<keyword evidence="7 8" id="KW-0472">Membrane</keyword>
<evidence type="ECO:0000256" key="6">
    <source>
        <dbReference type="ARBA" id="ARBA00022989"/>
    </source>
</evidence>
<dbReference type="SUPFAM" id="SSF81345">
    <property type="entry name" value="ABC transporter involved in vitamin B12 uptake, BtuC"/>
    <property type="match status" value="1"/>
</dbReference>